<accession>A0AAN9M7A6</accession>
<evidence type="ECO:0000313" key="2">
    <source>
        <dbReference type="Proteomes" id="UP001374584"/>
    </source>
</evidence>
<reference evidence="1 2" key="1">
    <citation type="submission" date="2024-01" db="EMBL/GenBank/DDBJ databases">
        <title>The genomes of 5 underutilized Papilionoideae crops provide insights into root nodulation and disease resistanc.</title>
        <authorList>
            <person name="Jiang F."/>
        </authorList>
    </citation>
    <scope>NUCLEOTIDE SEQUENCE [LARGE SCALE GENOMIC DNA]</scope>
    <source>
        <strain evidence="1">JINMINGXINNONG_FW02</strain>
        <tissue evidence="1">Leaves</tissue>
    </source>
</reference>
<protein>
    <submittedName>
        <fullName evidence="1">Uncharacterized protein</fullName>
    </submittedName>
</protein>
<sequence length="78" mass="9093">MSRKEEKIPQREFNIEPMLLTLVECRLHTITGPKPPLSNYSTNHQHIAPKLQIQCFCRFQISNYPQKSAIRTNQNKGV</sequence>
<name>A0AAN9M7A6_PHACN</name>
<keyword evidence="2" id="KW-1185">Reference proteome</keyword>
<organism evidence="1 2">
    <name type="scientific">Phaseolus coccineus</name>
    <name type="common">Scarlet runner bean</name>
    <name type="synonym">Phaseolus multiflorus</name>
    <dbReference type="NCBI Taxonomy" id="3886"/>
    <lineage>
        <taxon>Eukaryota</taxon>
        <taxon>Viridiplantae</taxon>
        <taxon>Streptophyta</taxon>
        <taxon>Embryophyta</taxon>
        <taxon>Tracheophyta</taxon>
        <taxon>Spermatophyta</taxon>
        <taxon>Magnoliopsida</taxon>
        <taxon>eudicotyledons</taxon>
        <taxon>Gunneridae</taxon>
        <taxon>Pentapetalae</taxon>
        <taxon>rosids</taxon>
        <taxon>fabids</taxon>
        <taxon>Fabales</taxon>
        <taxon>Fabaceae</taxon>
        <taxon>Papilionoideae</taxon>
        <taxon>50 kb inversion clade</taxon>
        <taxon>NPAAA clade</taxon>
        <taxon>indigoferoid/millettioid clade</taxon>
        <taxon>Phaseoleae</taxon>
        <taxon>Phaseolus</taxon>
    </lineage>
</organism>
<dbReference type="Proteomes" id="UP001374584">
    <property type="component" value="Unassembled WGS sequence"/>
</dbReference>
<dbReference type="AlphaFoldDB" id="A0AAN9M7A6"/>
<dbReference type="EMBL" id="JAYMYR010000008">
    <property type="protein sequence ID" value="KAK7346597.1"/>
    <property type="molecule type" value="Genomic_DNA"/>
</dbReference>
<gene>
    <name evidence="1" type="ORF">VNO80_21120</name>
</gene>
<evidence type="ECO:0000313" key="1">
    <source>
        <dbReference type="EMBL" id="KAK7346597.1"/>
    </source>
</evidence>
<proteinExistence type="predicted"/>
<comment type="caution">
    <text evidence="1">The sequence shown here is derived from an EMBL/GenBank/DDBJ whole genome shotgun (WGS) entry which is preliminary data.</text>
</comment>